<keyword evidence="5 6" id="KW-0472">Membrane</keyword>
<keyword evidence="3 6" id="KW-0813">Transport</keyword>
<evidence type="ECO:0000256" key="3">
    <source>
        <dbReference type="ARBA" id="ARBA00022448"/>
    </source>
</evidence>
<dbReference type="GO" id="GO:0016192">
    <property type="term" value="P:vesicle-mediated transport"/>
    <property type="evidence" value="ECO:0007669"/>
    <property type="project" value="InterPro"/>
</dbReference>
<dbReference type="GO" id="GO:0006886">
    <property type="term" value="P:intracellular protein transport"/>
    <property type="evidence" value="ECO:0007669"/>
    <property type="project" value="InterPro"/>
</dbReference>
<sequence length="683" mass="78536">MSDAKYFQRGKIQELRAELTSEKRDQKHQRKKTVMKKIVANMTMGNDMSPLFPDILNVMQVPVLEIKKMVYLYIINYARTKPDMAVMAISMFIKDVEDHNPLIRALAIRTMGYIQVEKIVDVLVDPLRHSLRDKDPYVRKTAATCVAKLYMYDRVLVESERFVDMLRDLLADPNPTVVANAVAALTEISERSDSIQLRLNHSIASKLVAALGECSEWGQTYILEALMYYVPQESEDAEMLAERISPRLQHANSAVVLTATKVMMYLMNYMNNEDEINQLCRKLGPPLVTLLASGYEVQYVALRNIQLIIQRRPEILKNDIKVFFCKYDDPICVKLGKLEIIFRLANDKNVDIVLNELKEYAAEVDVDFVRKAVRAIGRLAVKIESAADRCIAALLELIQTKVNYVVQEAIIVIRDIFRKYPNQYESIISTLCENLDDLDEPEAKASMIWIIGQYADRIENADQLLDDFLYTFLEEPYEVQLALLTATVKLFVQRPTVGQELVPKVLKWATEEVDNPDLRDRGYIYWRLLSTDPAAAKAVVLSDKPAITTESDNLDPNFLDELLLHVGSLASIYHKSPTAFINRYKPRYLLPSPALQKRSDNNQTVLQQQEQQYQLQQQQQQLLQQQQQLQQQQLLQQQQQQQQLQQQPNLMAQFNDWSYNAATSSNRVVSNQTNNPYSTDLLQ</sequence>
<comment type="subcellular location">
    <subcellularLocation>
        <location evidence="1">Endomembrane system</location>
    </subcellularLocation>
</comment>
<dbReference type="AlphaFoldDB" id="A0AAN7I3B6"/>
<dbReference type="GO" id="GO:0030276">
    <property type="term" value="F:clathrin binding"/>
    <property type="evidence" value="ECO:0007669"/>
    <property type="project" value="InterPro"/>
</dbReference>
<organism evidence="9 10">
    <name type="scientific">Mucor velutinosus</name>
    <dbReference type="NCBI Taxonomy" id="708070"/>
    <lineage>
        <taxon>Eukaryota</taxon>
        <taxon>Fungi</taxon>
        <taxon>Fungi incertae sedis</taxon>
        <taxon>Mucoromycota</taxon>
        <taxon>Mucoromycotina</taxon>
        <taxon>Mucoromycetes</taxon>
        <taxon>Mucorales</taxon>
        <taxon>Mucorineae</taxon>
        <taxon>Mucoraceae</taxon>
        <taxon>Mucor</taxon>
    </lineage>
</organism>
<dbReference type="InterPro" id="IPR016342">
    <property type="entry name" value="AP_complex_bsu_1_2_4"/>
</dbReference>
<evidence type="ECO:0000256" key="6">
    <source>
        <dbReference type="PIRNR" id="PIRNR002291"/>
    </source>
</evidence>
<feature type="coiled-coil region" evidence="7">
    <location>
        <begin position="606"/>
        <end position="647"/>
    </location>
</feature>
<dbReference type="PANTHER" id="PTHR11134">
    <property type="entry name" value="ADAPTOR COMPLEX SUBUNIT BETA FAMILY MEMBER"/>
    <property type="match status" value="1"/>
</dbReference>
<dbReference type="InterPro" id="IPR002553">
    <property type="entry name" value="Clathrin/coatomer_adapt-like_N"/>
</dbReference>
<dbReference type="FunFam" id="1.25.10.10:FF:000044">
    <property type="entry name" value="AP complex subunit beta"/>
    <property type="match status" value="1"/>
</dbReference>
<dbReference type="InterPro" id="IPR011989">
    <property type="entry name" value="ARM-like"/>
</dbReference>
<protein>
    <recommendedName>
        <fullName evidence="6">AP complex subunit beta</fullName>
    </recommendedName>
</protein>
<dbReference type="SUPFAM" id="SSF48371">
    <property type="entry name" value="ARM repeat"/>
    <property type="match status" value="1"/>
</dbReference>
<dbReference type="InterPro" id="IPR016024">
    <property type="entry name" value="ARM-type_fold"/>
</dbReference>
<dbReference type="GO" id="GO:0012505">
    <property type="term" value="C:endomembrane system"/>
    <property type="evidence" value="ECO:0007669"/>
    <property type="project" value="UniProtKB-SubCell"/>
</dbReference>
<dbReference type="Gene3D" id="1.25.10.10">
    <property type="entry name" value="Leucine-rich Repeat Variant"/>
    <property type="match status" value="1"/>
</dbReference>
<keyword evidence="10" id="KW-1185">Reference proteome</keyword>
<keyword evidence="4 6" id="KW-0653">Protein transport</keyword>
<evidence type="ECO:0000256" key="7">
    <source>
        <dbReference type="SAM" id="Coils"/>
    </source>
</evidence>
<evidence type="ECO:0000259" key="8">
    <source>
        <dbReference type="Pfam" id="PF01602"/>
    </source>
</evidence>
<reference evidence="9 10" key="1">
    <citation type="submission" date="2022-11" db="EMBL/GenBank/DDBJ databases">
        <title>Mucor velutinosus strain NIH1002 WGS.</title>
        <authorList>
            <person name="Subramanian P."/>
            <person name="Mullikin J.C."/>
            <person name="Segre J.A."/>
            <person name="Zelazny A.M."/>
        </authorList>
    </citation>
    <scope>NUCLEOTIDE SEQUENCE [LARGE SCALE GENOMIC DNA]</scope>
    <source>
        <strain evidence="9 10">NIH1002</strain>
    </source>
</reference>
<feature type="domain" description="Clathrin/coatomer adaptor adaptin-like N-terminal" evidence="8">
    <location>
        <begin position="11"/>
        <end position="532"/>
    </location>
</feature>
<dbReference type="EMBL" id="JASEJX010000012">
    <property type="protein sequence ID" value="KAK4519202.1"/>
    <property type="molecule type" value="Genomic_DNA"/>
</dbReference>
<accession>A0AAN7I3B6</accession>
<dbReference type="GeneID" id="89953120"/>
<comment type="caution">
    <text evidence="9">The sequence shown here is derived from an EMBL/GenBank/DDBJ whole genome shotgun (WGS) entry which is preliminary data.</text>
</comment>
<dbReference type="Pfam" id="PF01602">
    <property type="entry name" value="Adaptin_N"/>
    <property type="match status" value="1"/>
</dbReference>
<keyword evidence="7" id="KW-0175">Coiled coil</keyword>
<dbReference type="InterPro" id="IPR026739">
    <property type="entry name" value="AP_beta"/>
</dbReference>
<evidence type="ECO:0000256" key="4">
    <source>
        <dbReference type="ARBA" id="ARBA00022927"/>
    </source>
</evidence>
<name>A0AAN7I3B6_9FUNG</name>
<dbReference type="PIRSF" id="PIRSF002291">
    <property type="entry name" value="AP_complex_beta"/>
    <property type="match status" value="1"/>
</dbReference>
<evidence type="ECO:0000313" key="9">
    <source>
        <dbReference type="EMBL" id="KAK4519202.1"/>
    </source>
</evidence>
<evidence type="ECO:0000256" key="5">
    <source>
        <dbReference type="ARBA" id="ARBA00023136"/>
    </source>
</evidence>
<dbReference type="GO" id="GO:0030117">
    <property type="term" value="C:membrane coat"/>
    <property type="evidence" value="ECO:0007669"/>
    <property type="project" value="InterPro"/>
</dbReference>
<comment type="function">
    <text evidence="6">Adaptins are components of the adaptor complexes which link clathrin to receptors in coated vesicles. Clathrin-associated protein complexes are believed to interact with the cytoplasmic tails of membrane proteins, leading to their selection and concentration.</text>
</comment>
<gene>
    <name evidence="9" type="ORF">ATC70_009434</name>
</gene>
<dbReference type="Proteomes" id="UP001304243">
    <property type="component" value="Unassembled WGS sequence"/>
</dbReference>
<comment type="similarity">
    <text evidence="2 6">Belongs to the adaptor complexes large subunit family.</text>
</comment>
<proteinExistence type="inferred from homology"/>
<evidence type="ECO:0000256" key="2">
    <source>
        <dbReference type="ARBA" id="ARBA00006613"/>
    </source>
</evidence>
<evidence type="ECO:0000313" key="10">
    <source>
        <dbReference type="Proteomes" id="UP001304243"/>
    </source>
</evidence>
<evidence type="ECO:0000256" key="1">
    <source>
        <dbReference type="ARBA" id="ARBA00004308"/>
    </source>
</evidence>
<dbReference type="RefSeq" id="XP_064685868.1">
    <property type="nucleotide sequence ID" value="XM_064828666.1"/>
</dbReference>